<organism evidence="1 2">
    <name type="scientific">Kitasatospora cathayae</name>
    <dbReference type="NCBI Taxonomy" id="3004092"/>
    <lineage>
        <taxon>Bacteria</taxon>
        <taxon>Bacillati</taxon>
        <taxon>Actinomycetota</taxon>
        <taxon>Actinomycetes</taxon>
        <taxon>Kitasatosporales</taxon>
        <taxon>Streptomycetaceae</taxon>
        <taxon>Kitasatospora</taxon>
    </lineage>
</organism>
<name>A0ABY7Q1H5_9ACTN</name>
<dbReference type="Proteomes" id="UP001212821">
    <property type="component" value="Chromosome"/>
</dbReference>
<gene>
    <name evidence="1" type="ORF">O1G21_12025</name>
</gene>
<proteinExistence type="predicted"/>
<protein>
    <submittedName>
        <fullName evidence="1">Uncharacterized protein</fullName>
    </submittedName>
</protein>
<keyword evidence="2" id="KW-1185">Reference proteome</keyword>
<evidence type="ECO:0000313" key="1">
    <source>
        <dbReference type="EMBL" id="WBP86494.1"/>
    </source>
</evidence>
<sequence length="69" mass="8019">MTTALSRKPYEIRLISARSPHFLLVESWGLWDPSQHRYLRVRGTSGRIRRFYTRAAAEAYLRTTPGSPL</sequence>
<accession>A0ABY7Q1H5</accession>
<evidence type="ECO:0000313" key="2">
    <source>
        <dbReference type="Proteomes" id="UP001212821"/>
    </source>
</evidence>
<reference evidence="2" key="1">
    <citation type="submission" date="2022-12" db="EMBL/GenBank/DDBJ databases">
        <authorList>
            <person name="Mo P."/>
        </authorList>
    </citation>
    <scope>NUCLEOTIDE SEQUENCE [LARGE SCALE GENOMIC DNA]</scope>
    <source>
        <strain evidence="2">HUAS 3-15</strain>
    </source>
</reference>
<dbReference type="EMBL" id="CP115450">
    <property type="protein sequence ID" value="WBP86494.1"/>
    <property type="molecule type" value="Genomic_DNA"/>
</dbReference>
<dbReference type="RefSeq" id="WP_270143199.1">
    <property type="nucleotide sequence ID" value="NZ_CP115450.1"/>
</dbReference>